<dbReference type="AlphaFoldDB" id="A0A1M6JAF7"/>
<dbReference type="InterPro" id="IPR052738">
    <property type="entry name" value="ABC-Tungstate_binding"/>
</dbReference>
<dbReference type="STRING" id="1121919.SAMN02745975_02081"/>
<keyword evidence="3" id="KW-1185">Reference proteome</keyword>
<protein>
    <submittedName>
        <fullName evidence="2">Tungstate transport system substrate-binding protein</fullName>
    </submittedName>
</protein>
<organism evidence="2 3">
    <name type="scientific">Geosporobacter subterraneus DSM 17957</name>
    <dbReference type="NCBI Taxonomy" id="1121919"/>
    <lineage>
        <taxon>Bacteria</taxon>
        <taxon>Bacillati</taxon>
        <taxon>Bacillota</taxon>
        <taxon>Clostridia</taxon>
        <taxon>Peptostreptococcales</taxon>
        <taxon>Thermotaleaceae</taxon>
        <taxon>Geosporobacter</taxon>
    </lineage>
</organism>
<dbReference type="InterPro" id="IPR024370">
    <property type="entry name" value="PBP_domain"/>
</dbReference>
<evidence type="ECO:0000313" key="3">
    <source>
        <dbReference type="Proteomes" id="UP000184536"/>
    </source>
</evidence>
<dbReference type="OrthoDB" id="186379at2"/>
<name>A0A1M6JAF7_9FIRM</name>
<proteinExistence type="predicted"/>
<dbReference type="PROSITE" id="PS51257">
    <property type="entry name" value="PROKAR_LIPOPROTEIN"/>
    <property type="match status" value="1"/>
</dbReference>
<dbReference type="Proteomes" id="UP000184536">
    <property type="component" value="Unassembled WGS sequence"/>
</dbReference>
<dbReference type="PANTHER" id="PTHR37945:SF1">
    <property type="entry name" value="EXTRACELLULAR TUNGSTATE BINDING PROTEIN"/>
    <property type="match status" value="1"/>
</dbReference>
<dbReference type="Gene3D" id="3.40.190.10">
    <property type="entry name" value="Periplasmic binding protein-like II"/>
    <property type="match status" value="2"/>
</dbReference>
<feature type="domain" description="PBP" evidence="1">
    <location>
        <begin position="48"/>
        <end position="270"/>
    </location>
</feature>
<dbReference type="RefSeq" id="WP_110941218.1">
    <property type="nucleotide sequence ID" value="NZ_FQZV01000025.1"/>
</dbReference>
<accession>A0A1M6JAF7</accession>
<reference evidence="3" key="1">
    <citation type="submission" date="2016-11" db="EMBL/GenBank/DDBJ databases">
        <authorList>
            <person name="Varghese N."/>
            <person name="Submissions S."/>
        </authorList>
    </citation>
    <scope>NUCLEOTIDE SEQUENCE [LARGE SCALE GENOMIC DNA]</scope>
    <source>
        <strain evidence="3">DSM 17957</strain>
    </source>
</reference>
<dbReference type="Pfam" id="PF12849">
    <property type="entry name" value="PBP_like_2"/>
    <property type="match status" value="1"/>
</dbReference>
<dbReference type="PANTHER" id="PTHR37945">
    <property type="entry name" value="EXTRACELLULAR TUNGSTATE BINDING PROTEIN"/>
    <property type="match status" value="1"/>
</dbReference>
<dbReference type="EMBL" id="FQZV01000025">
    <property type="protein sequence ID" value="SHJ43686.1"/>
    <property type="molecule type" value="Genomic_DNA"/>
</dbReference>
<gene>
    <name evidence="2" type="ORF">SAMN02745975_02081</name>
</gene>
<evidence type="ECO:0000313" key="2">
    <source>
        <dbReference type="EMBL" id="SHJ43686.1"/>
    </source>
</evidence>
<dbReference type="SUPFAM" id="SSF53850">
    <property type="entry name" value="Periplasmic binding protein-like II"/>
    <property type="match status" value="1"/>
</dbReference>
<evidence type="ECO:0000259" key="1">
    <source>
        <dbReference type="Pfam" id="PF12849"/>
    </source>
</evidence>
<sequence length="295" mass="32373">MKSWRRKGRVLTLVAVFVVIAVIGCTKPAVAPGHLAEQEKSGKEAGGSLIMATTTSTENSGLLTFLLPKFKEDTGIDVKVVAVGTGQALKLGEDGEADVLLVHAKSAEEDFVKAGHGLERFDVMYNDFVLIGPEEDPLQIKELAGRDIAAAFQRIYEEKGKFLSRGDDSGTHKAELKLWKEINVEPAGDWYFSVGRGMGEVIQMSDEVRGYSLSDRATYLSMRDKLDLDILVEGDSKLFNQYGVIAVNPNKNDKINKEGAQAFIEWILSEKGQNLIAEFGKVQYGQSLFIPNANK</sequence>